<dbReference type="PANTHER" id="PTHR31713">
    <property type="entry name" value="OS02G0177800 PROTEIN"/>
    <property type="match status" value="1"/>
</dbReference>
<name>A0A0D3HPP5_9ORYZ</name>
<dbReference type="InterPro" id="IPR012416">
    <property type="entry name" value="CBP60"/>
</dbReference>
<dbReference type="AlphaFoldDB" id="A0A0D3HPP5"/>
<feature type="domain" description="Calmodulin binding protein central" evidence="3">
    <location>
        <begin position="123"/>
        <end position="185"/>
    </location>
</feature>
<feature type="domain" description="Calmodulin binding protein-like N-terminal" evidence="2">
    <location>
        <begin position="3"/>
        <end position="107"/>
    </location>
</feature>
<dbReference type="Pfam" id="PF20451">
    <property type="entry name" value="Calmod_bind_M"/>
    <property type="match status" value="1"/>
</dbReference>
<dbReference type="HOGENOM" id="CLU_037475_0_0_1"/>
<dbReference type="EnsemblPlants" id="OBART11G22040.2">
    <property type="protein sequence ID" value="OBART11G22040.2"/>
    <property type="gene ID" value="OBART11G22040"/>
</dbReference>
<accession>A0A0D3HPP5</accession>
<dbReference type="InterPro" id="IPR046830">
    <property type="entry name" value="Calmod_bind_M"/>
</dbReference>
<evidence type="ECO:0000256" key="1">
    <source>
        <dbReference type="SAM" id="MobiDB-lite"/>
    </source>
</evidence>
<dbReference type="eggNOG" id="ENOG502QWE3">
    <property type="taxonomic scope" value="Eukaryota"/>
</dbReference>
<evidence type="ECO:0000259" key="3">
    <source>
        <dbReference type="Pfam" id="PF20451"/>
    </source>
</evidence>
<dbReference type="GO" id="GO:0080142">
    <property type="term" value="P:regulation of salicylic acid biosynthetic process"/>
    <property type="evidence" value="ECO:0007669"/>
    <property type="project" value="TreeGrafter"/>
</dbReference>
<feature type="compositionally biased region" description="Polar residues" evidence="1">
    <location>
        <begin position="249"/>
        <end position="275"/>
    </location>
</feature>
<dbReference type="GO" id="GO:0003700">
    <property type="term" value="F:DNA-binding transcription factor activity"/>
    <property type="evidence" value="ECO:0007669"/>
    <property type="project" value="TreeGrafter"/>
</dbReference>
<evidence type="ECO:0000313" key="5">
    <source>
        <dbReference type="Proteomes" id="UP000026960"/>
    </source>
</evidence>
<evidence type="ECO:0000313" key="4">
    <source>
        <dbReference type="EnsemblPlants" id="OBART11G22040.2"/>
    </source>
</evidence>
<evidence type="ECO:0000259" key="2">
    <source>
        <dbReference type="Pfam" id="PF07887"/>
    </source>
</evidence>
<feature type="region of interest" description="Disordered" evidence="1">
    <location>
        <begin position="249"/>
        <end position="289"/>
    </location>
</feature>
<organism evidence="4">
    <name type="scientific">Oryza barthii</name>
    <dbReference type="NCBI Taxonomy" id="65489"/>
    <lineage>
        <taxon>Eukaryota</taxon>
        <taxon>Viridiplantae</taxon>
        <taxon>Streptophyta</taxon>
        <taxon>Embryophyta</taxon>
        <taxon>Tracheophyta</taxon>
        <taxon>Spermatophyta</taxon>
        <taxon>Magnoliopsida</taxon>
        <taxon>Liliopsida</taxon>
        <taxon>Poales</taxon>
        <taxon>Poaceae</taxon>
        <taxon>BOP clade</taxon>
        <taxon>Oryzoideae</taxon>
        <taxon>Oryzeae</taxon>
        <taxon>Oryzinae</taxon>
        <taxon>Oryza</taxon>
    </lineage>
</organism>
<dbReference type="GO" id="GO:0005634">
    <property type="term" value="C:nucleus"/>
    <property type="evidence" value="ECO:0007669"/>
    <property type="project" value="TreeGrafter"/>
</dbReference>
<dbReference type="PANTHER" id="PTHR31713:SF55">
    <property type="entry name" value="OS11G0663100 PROTEIN"/>
    <property type="match status" value="1"/>
</dbReference>
<dbReference type="Pfam" id="PF07887">
    <property type="entry name" value="Calmodulin_bind"/>
    <property type="match status" value="1"/>
</dbReference>
<reference evidence="4" key="1">
    <citation type="journal article" date="2009" name="Rice">
        <title>De Novo Next Generation Sequencing of Plant Genomes.</title>
        <authorList>
            <person name="Rounsley S."/>
            <person name="Marri P.R."/>
            <person name="Yu Y."/>
            <person name="He R."/>
            <person name="Sisneros N."/>
            <person name="Goicoechea J.L."/>
            <person name="Lee S.J."/>
            <person name="Angelova A."/>
            <person name="Kudrna D."/>
            <person name="Luo M."/>
            <person name="Affourtit J."/>
            <person name="Desany B."/>
            <person name="Knight J."/>
            <person name="Niazi F."/>
            <person name="Egholm M."/>
            <person name="Wing R.A."/>
        </authorList>
    </citation>
    <scope>NUCLEOTIDE SEQUENCE [LARGE SCALE GENOMIC DNA]</scope>
    <source>
        <strain evidence="4">cv. IRGC 105608</strain>
    </source>
</reference>
<dbReference type="PaxDb" id="65489-OBART11G22040.2"/>
<proteinExistence type="predicted"/>
<reference evidence="4" key="2">
    <citation type="submission" date="2015-03" db="UniProtKB">
        <authorList>
            <consortium name="EnsemblPlants"/>
        </authorList>
    </citation>
    <scope>IDENTIFICATION</scope>
</reference>
<sequence length="391" mass="42811">MTCEPFSSMRVHIVAIHGDFDDDHKGHWTEEHFRSKIVTGRPGKEHLLSGKLYFRLQGGVGYLNSAKFQDNSSFVPSKRLKLGVMAADERISQRIQEGITESFAVKDVRGYSTKKNPNPSPCDAVYKLSKIAMNGDRHKLLEKNGIKTVGDFSSFYDRNPEDLRKILGKISDQDWETIISHAQKCTPRPGIYSSCIQERNVSDEHQTFSKSNGSCYLKGSCSEQPSSTLRKQLDVQVVRQQTSSVCNGLQSGASLGNLPSKSKLQQSTSNQSVTPHGNALLPGNPSTDDAVRDHLAELEKALLEDESWGDFDFNEAWANPCSAVEHSTGLSSVNGAHNNNINHGGLSAASEAGSVSYGGLSPPVSEVGSRRYMGYSPSPASKPWSCRFRGL</sequence>
<dbReference type="STRING" id="65489.A0A0D3HPP5"/>
<dbReference type="GO" id="GO:0005516">
    <property type="term" value="F:calmodulin binding"/>
    <property type="evidence" value="ECO:0007669"/>
    <property type="project" value="InterPro"/>
</dbReference>
<dbReference type="GO" id="GO:0043565">
    <property type="term" value="F:sequence-specific DNA binding"/>
    <property type="evidence" value="ECO:0007669"/>
    <property type="project" value="TreeGrafter"/>
</dbReference>
<dbReference type="Proteomes" id="UP000026960">
    <property type="component" value="Chromosome 11"/>
</dbReference>
<keyword evidence="5" id="KW-1185">Reference proteome</keyword>
<protein>
    <submittedName>
        <fullName evidence="4">Uncharacterized protein</fullName>
    </submittedName>
</protein>
<dbReference type="Gramene" id="OBART11G22040.2">
    <property type="protein sequence ID" value="OBART11G22040.2"/>
    <property type="gene ID" value="OBART11G22040"/>
</dbReference>
<dbReference type="InterPro" id="IPR046831">
    <property type="entry name" value="Calmodulin_bind_N"/>
</dbReference>